<proteinExistence type="predicted"/>
<dbReference type="InterPro" id="IPR032675">
    <property type="entry name" value="LRR_dom_sf"/>
</dbReference>
<evidence type="ECO:0000313" key="2">
    <source>
        <dbReference type="Proteomes" id="UP000070444"/>
    </source>
</evidence>
<evidence type="ECO:0000313" key="1">
    <source>
        <dbReference type="EMBL" id="KXN64976.1"/>
    </source>
</evidence>
<dbReference type="SUPFAM" id="SSF52047">
    <property type="entry name" value="RNI-like"/>
    <property type="match status" value="1"/>
</dbReference>
<dbReference type="Proteomes" id="UP000070444">
    <property type="component" value="Unassembled WGS sequence"/>
</dbReference>
<name>A0A137NQD3_CONC2</name>
<accession>A0A137NQD3</accession>
<sequence length="261" mass="30216">MNNSEFNKVNWINIIIFKIFQDYLNLGELKDLSILSKLTRSKLKSTVFKSIQLMTERKLLDGIFVKSFNSKSYDELNNIVNSDEDEIRNNLDIQNSLSAINSEIKDIKHFANSFYIYDIKRSGQYLSQVITNFTNLSVLKIHCSTIQFSVFQKLGEYFPTLKNFELYKVVLSKYSIDSYDSNEIIFPLSLVSLSIWHVDVTNIGILSEPYKVVFNDSSNDARSGYSLPNIYLPFLKKLQFLRCAVEDNGLEEFLQTNPNLE</sequence>
<evidence type="ECO:0008006" key="3">
    <source>
        <dbReference type="Google" id="ProtNLM"/>
    </source>
</evidence>
<dbReference type="EMBL" id="KQ965036">
    <property type="protein sequence ID" value="KXN64976.1"/>
    <property type="molecule type" value="Genomic_DNA"/>
</dbReference>
<feature type="non-terminal residue" evidence="1">
    <location>
        <position position="261"/>
    </location>
</feature>
<protein>
    <recommendedName>
        <fullName evidence="3">F-box domain-containing protein</fullName>
    </recommendedName>
</protein>
<dbReference type="Gene3D" id="3.80.10.10">
    <property type="entry name" value="Ribonuclease Inhibitor"/>
    <property type="match status" value="1"/>
</dbReference>
<organism evidence="1 2">
    <name type="scientific">Conidiobolus coronatus (strain ATCC 28846 / CBS 209.66 / NRRL 28638)</name>
    <name type="common">Delacroixia coronata</name>
    <dbReference type="NCBI Taxonomy" id="796925"/>
    <lineage>
        <taxon>Eukaryota</taxon>
        <taxon>Fungi</taxon>
        <taxon>Fungi incertae sedis</taxon>
        <taxon>Zoopagomycota</taxon>
        <taxon>Entomophthoromycotina</taxon>
        <taxon>Entomophthoromycetes</taxon>
        <taxon>Entomophthorales</taxon>
        <taxon>Ancylistaceae</taxon>
        <taxon>Conidiobolus</taxon>
    </lineage>
</organism>
<gene>
    <name evidence="1" type="ORF">CONCODRAFT_13606</name>
</gene>
<keyword evidence="2" id="KW-1185">Reference proteome</keyword>
<reference evidence="1 2" key="1">
    <citation type="journal article" date="2015" name="Genome Biol. Evol.">
        <title>Phylogenomic analyses indicate that early fungi evolved digesting cell walls of algal ancestors of land plants.</title>
        <authorList>
            <person name="Chang Y."/>
            <person name="Wang S."/>
            <person name="Sekimoto S."/>
            <person name="Aerts A.L."/>
            <person name="Choi C."/>
            <person name="Clum A."/>
            <person name="LaButti K.M."/>
            <person name="Lindquist E.A."/>
            <person name="Yee Ngan C."/>
            <person name="Ohm R.A."/>
            <person name="Salamov A.A."/>
            <person name="Grigoriev I.V."/>
            <person name="Spatafora J.W."/>
            <person name="Berbee M.L."/>
        </authorList>
    </citation>
    <scope>NUCLEOTIDE SEQUENCE [LARGE SCALE GENOMIC DNA]</scope>
    <source>
        <strain evidence="1 2">NRRL 28638</strain>
    </source>
</reference>
<dbReference type="AlphaFoldDB" id="A0A137NQD3"/>